<evidence type="ECO:0000313" key="3">
    <source>
        <dbReference type="EMBL" id="RSI75167.1"/>
    </source>
</evidence>
<dbReference type="Proteomes" id="UP000272928">
    <property type="component" value="Unassembled WGS sequence"/>
</dbReference>
<keyword evidence="3" id="KW-0378">Hydrolase</keyword>
<evidence type="ECO:0000259" key="2">
    <source>
        <dbReference type="PROSITE" id="PS51756"/>
    </source>
</evidence>
<comment type="caution">
    <text evidence="3">The sequence shown here is derived from an EMBL/GenBank/DDBJ whole genome shotgun (WGS) entry which is preliminary data.</text>
</comment>
<comment type="similarity">
    <text evidence="1">In the N-terminal section; belongs to the LXG family.</text>
</comment>
<dbReference type="GO" id="GO:0016787">
    <property type="term" value="F:hydrolase activity"/>
    <property type="evidence" value="ECO:0007669"/>
    <property type="project" value="UniProtKB-KW"/>
</dbReference>
<dbReference type="EC" id="3.1.-.-" evidence="3"/>
<protein>
    <submittedName>
        <fullName evidence="3">Ribonuclease</fullName>
        <ecNumber evidence="3">3.1.-.-</ecNumber>
    </submittedName>
</protein>
<gene>
    <name evidence="3" type="ORF">D8856_09480</name>
</gene>
<sequence length="546" mass="62436">MGIDMYLEQSQLQSSSVATMCQSQVEAYQDLQSAIQKFSEDKESLKGDAYDSARSFFASILLPLSKGGQLYAETFSQAIKKLPEDYQTMVDSKSWREDDLLDKIRQEEQMIAYLYEVNQSFSTLSLDSEKKGNNTELIRGHQANKRIYETILKDLRAYDSYSGGLFDDLDSIDVQLSRGLAQIESSWDAKQGVFKVPSDLTWVNYLTAYADTKNMQLSRQEKAFVQTMMAEYGFDAETAQQLLTIKQGIDRKFPNSSQEFRDYIFLRVVGAANYDDFKWNETAGHLKTYFYNVTVGSSITGKSRTVEKPLLEIFKELGIKDETDAKKLIYNLRLQHEMAGGKSDNIEKIKDDDQKNGTNHYDTYKSTYEKVYENNKFDQFWDSKLKSYSNNGAGHADFTHQSITMATHLNPSSFQLSDVYGGREHVKDLSGWEGDTTKNATDKKPSIGEDDYKADLDSVNLIGRMQKGQSYDQAISSYYADLQKDSSQREREFLKNKDWKQVRSTIYASILPLEVMEKGEDAIKAYIESNYPDVSKFLNRLKTVAE</sequence>
<evidence type="ECO:0000256" key="1">
    <source>
        <dbReference type="ARBA" id="ARBA00034117"/>
    </source>
</evidence>
<proteinExistence type="inferred from homology"/>
<dbReference type="EMBL" id="RJNQ01000027">
    <property type="protein sequence ID" value="RSI75167.1"/>
    <property type="molecule type" value="Genomic_DNA"/>
</dbReference>
<feature type="domain" description="LXG" evidence="2">
    <location>
        <begin position="1"/>
        <end position="223"/>
    </location>
</feature>
<dbReference type="RefSeq" id="WP_125828390.1">
    <property type="nucleotide sequence ID" value="NZ_RJNQ01000027.1"/>
</dbReference>
<organism evidence="3 4">
    <name type="scientific">Streptococcus mitis</name>
    <dbReference type="NCBI Taxonomy" id="28037"/>
    <lineage>
        <taxon>Bacteria</taxon>
        <taxon>Bacillati</taxon>
        <taxon>Bacillota</taxon>
        <taxon>Bacilli</taxon>
        <taxon>Lactobacillales</taxon>
        <taxon>Streptococcaceae</taxon>
        <taxon>Streptococcus</taxon>
        <taxon>Streptococcus mitis group</taxon>
    </lineage>
</organism>
<evidence type="ECO:0000313" key="4">
    <source>
        <dbReference type="Proteomes" id="UP000272928"/>
    </source>
</evidence>
<accession>A0A3R9IAV3</accession>
<dbReference type="AlphaFoldDB" id="A0A3R9IAV3"/>
<dbReference type="InterPro" id="IPR006829">
    <property type="entry name" value="LXG_dom"/>
</dbReference>
<dbReference type="PROSITE" id="PS51756">
    <property type="entry name" value="LXG"/>
    <property type="match status" value="1"/>
</dbReference>
<name>A0A3R9IAV3_STRMT</name>
<reference evidence="3 4" key="1">
    <citation type="submission" date="2018-11" db="EMBL/GenBank/DDBJ databases">
        <title>Species Designations Belie Phenotypic and Genotypic Heterogeneity in Oral Streptococci.</title>
        <authorList>
            <person name="Velsko I."/>
        </authorList>
    </citation>
    <scope>NUCLEOTIDE SEQUENCE [LARGE SCALE GENOMIC DNA]</scope>
    <source>
        <strain evidence="3 4">BCA16</strain>
    </source>
</reference>